<sequence>MTIAVLGLVSGVTARTGAAGGARTGARRRAALPGLLLTLCLVSLSSAAAPPDAKPDIEPLNMKRWITRMWEPVTAVGGFLSDDQREDVVVVLHRRDAIPDDLVLPVGSRGLGIFSLGADGKYRRAALLEGLLPCVQCLGTVNRDPQAAPFEIDIAERELTISWIGNADGFVSVRLVLAWDAKEQAFGLIADEVVRADGRGAIKSRRTRDYRTGRAETDGQVTEFPPHFMPAERIRAEDYR</sequence>
<dbReference type="AlphaFoldDB" id="A0A2K8UEG0"/>
<dbReference type="EMBL" id="CP020370">
    <property type="protein sequence ID" value="AUB83973.1"/>
    <property type="molecule type" value="Genomic_DNA"/>
</dbReference>
<dbReference type="RefSeq" id="WP_100921644.1">
    <property type="nucleotide sequence ID" value="NZ_CP020370.1"/>
</dbReference>
<keyword evidence="3" id="KW-1185">Reference proteome</keyword>
<dbReference type="Proteomes" id="UP000232638">
    <property type="component" value="Chromosome"/>
</dbReference>
<evidence type="ECO:0000256" key="1">
    <source>
        <dbReference type="SAM" id="SignalP"/>
    </source>
</evidence>
<proteinExistence type="predicted"/>
<dbReference type="OrthoDB" id="9834164at2"/>
<evidence type="ECO:0000313" key="3">
    <source>
        <dbReference type="Proteomes" id="UP000232638"/>
    </source>
</evidence>
<dbReference type="KEGG" id="tsy:THSYN_25600"/>
<evidence type="ECO:0000313" key="2">
    <source>
        <dbReference type="EMBL" id="AUB83973.1"/>
    </source>
</evidence>
<accession>A0A2K8UEG0</accession>
<feature type="chain" id="PRO_5014668748" evidence="1">
    <location>
        <begin position="49"/>
        <end position="240"/>
    </location>
</feature>
<organism evidence="2 3">
    <name type="scientific">Candidatus Thiodictyon syntrophicum</name>
    <dbReference type="NCBI Taxonomy" id="1166950"/>
    <lineage>
        <taxon>Bacteria</taxon>
        <taxon>Pseudomonadati</taxon>
        <taxon>Pseudomonadota</taxon>
        <taxon>Gammaproteobacteria</taxon>
        <taxon>Chromatiales</taxon>
        <taxon>Chromatiaceae</taxon>
        <taxon>Thiodictyon</taxon>
    </lineage>
</organism>
<name>A0A2K8UEG0_9GAMM</name>
<protein>
    <submittedName>
        <fullName evidence="2">Uncharacterized protein</fullName>
    </submittedName>
</protein>
<feature type="signal peptide" evidence="1">
    <location>
        <begin position="1"/>
        <end position="48"/>
    </location>
</feature>
<keyword evidence="1" id="KW-0732">Signal</keyword>
<reference evidence="2 3" key="1">
    <citation type="submission" date="2017-03" db="EMBL/GenBank/DDBJ databases">
        <title>Complete genome sequence of Candidatus 'Thiodictyon syntrophicum' sp. nov. strain Cad16T, a photolithoautotroph purple sulfur bacterium isolated from an alpine meromictic lake.</title>
        <authorList>
            <person name="Luedin S.M."/>
            <person name="Pothier J.F."/>
            <person name="Danza F."/>
            <person name="Storelli N."/>
            <person name="Wittwer M."/>
            <person name="Tonolla M."/>
        </authorList>
    </citation>
    <scope>NUCLEOTIDE SEQUENCE [LARGE SCALE GENOMIC DNA]</scope>
    <source>
        <strain evidence="2 3">Cad16T</strain>
    </source>
</reference>
<gene>
    <name evidence="2" type="ORF">THSYN_25600</name>
</gene>